<dbReference type="GeneID" id="8509327"/>
<sequence length="268" mass="29528">MSESTTSKGVEGNAQVTSDVPFADKPSPWLGMKSQFFCSVGRAKGIPDASYADLEAQSPFADPAASGQFKGGACTVMIVRYLESPVGPYDEILWIPGWFEVPGKKTSNPRVTRIYVSRKESIYNGRKNWNIPKHLASFKFVPSDTPSSTMPYSRVEISLPSTPDQPFVVLQFSPLTLLSRLSMPINTSYVPINPLLGMPPVPESKSWKEDALMGTKEWRHARVDVSGWARMVRVEGKLGDSHSFPELTASGYWVYINDAKLSCVTVGV</sequence>
<dbReference type="PANTHER" id="PTHR40518:SF1">
    <property type="entry name" value="ACETOACETATE DECARBOXYLASE"/>
    <property type="match status" value="1"/>
</dbReference>
<dbReference type="EMBL" id="GG657458">
    <property type="protein sequence ID" value="OAT09925.1"/>
    <property type="molecule type" value="Genomic_DNA"/>
</dbReference>
<proteinExistence type="predicted"/>
<reference evidence="2" key="1">
    <citation type="journal article" date="2015" name="PLoS Genet.">
        <title>The dynamic genome and transcriptome of the human fungal pathogen Blastomyces and close relative Emmonsia.</title>
        <authorList>
            <person name="Munoz J.F."/>
            <person name="Gauthier G.M."/>
            <person name="Desjardins C.A."/>
            <person name="Gallo J.E."/>
            <person name="Holder J."/>
            <person name="Sullivan T.D."/>
            <person name="Marty A.J."/>
            <person name="Carmen J.C."/>
            <person name="Chen Z."/>
            <person name="Ding L."/>
            <person name="Gujja S."/>
            <person name="Magrini V."/>
            <person name="Misas E."/>
            <person name="Mitreva M."/>
            <person name="Priest M."/>
            <person name="Saif S."/>
            <person name="Whiston E.A."/>
            <person name="Young S."/>
            <person name="Zeng Q."/>
            <person name="Goldman W.E."/>
            <person name="Mardis E.R."/>
            <person name="Taylor J.W."/>
            <person name="McEwen J.G."/>
            <person name="Clay O.K."/>
            <person name="Klein B.S."/>
            <person name="Cuomo C.A."/>
        </authorList>
    </citation>
    <scope>NUCLEOTIDE SEQUENCE [LARGE SCALE GENOMIC DNA]</scope>
    <source>
        <strain evidence="2">SLH14081</strain>
    </source>
</reference>
<protein>
    <recommendedName>
        <fullName evidence="3">Acetoacetate decarboxylase</fullName>
    </recommendedName>
</protein>
<dbReference type="SUPFAM" id="SSF160104">
    <property type="entry name" value="Acetoacetate decarboxylase-like"/>
    <property type="match status" value="1"/>
</dbReference>
<dbReference type="VEuPathDB" id="FungiDB:BDBG_05616"/>
<dbReference type="OrthoDB" id="9970474at2759"/>
<dbReference type="AlphaFoldDB" id="A0A179UPC3"/>
<dbReference type="InterPro" id="IPR023375">
    <property type="entry name" value="ADC_dom_sf"/>
</dbReference>
<organism evidence="1 2">
    <name type="scientific">Blastomyces gilchristii (strain SLH14081)</name>
    <name type="common">Blastomyces dermatitidis</name>
    <dbReference type="NCBI Taxonomy" id="559298"/>
    <lineage>
        <taxon>Eukaryota</taxon>
        <taxon>Fungi</taxon>
        <taxon>Dikarya</taxon>
        <taxon>Ascomycota</taxon>
        <taxon>Pezizomycotina</taxon>
        <taxon>Eurotiomycetes</taxon>
        <taxon>Eurotiomycetidae</taxon>
        <taxon>Onygenales</taxon>
        <taxon>Ajellomycetaceae</taxon>
        <taxon>Blastomyces</taxon>
    </lineage>
</organism>
<dbReference type="KEGG" id="bgh:BDBG_05616"/>
<name>A0A179UPC3_BLAGS</name>
<accession>A0A179UPC3</accession>
<dbReference type="Gene3D" id="2.40.400.10">
    <property type="entry name" value="Acetoacetate decarboxylase-like"/>
    <property type="match status" value="1"/>
</dbReference>
<dbReference type="RefSeq" id="XP_031579074.1">
    <property type="nucleotide sequence ID" value="XM_031722239.1"/>
</dbReference>
<keyword evidence="2" id="KW-1185">Reference proteome</keyword>
<dbReference type="Proteomes" id="UP000002038">
    <property type="component" value="Unassembled WGS sequence"/>
</dbReference>
<evidence type="ECO:0000313" key="1">
    <source>
        <dbReference type="EMBL" id="OAT09925.1"/>
    </source>
</evidence>
<evidence type="ECO:0000313" key="2">
    <source>
        <dbReference type="Proteomes" id="UP000002038"/>
    </source>
</evidence>
<dbReference type="PANTHER" id="PTHR40518">
    <property type="entry name" value="ACETOACETATE DECARBOXYLASE"/>
    <property type="match status" value="1"/>
</dbReference>
<evidence type="ECO:0008006" key="3">
    <source>
        <dbReference type="Google" id="ProtNLM"/>
    </source>
</evidence>
<gene>
    <name evidence="1" type="ORF">BDBG_05616</name>
</gene>